<protein>
    <submittedName>
        <fullName evidence="1">Uncharacterized protein</fullName>
    </submittedName>
</protein>
<dbReference type="AlphaFoldDB" id="A0A9P7Z923"/>
<evidence type="ECO:0000313" key="2">
    <source>
        <dbReference type="Proteomes" id="UP000887226"/>
    </source>
</evidence>
<dbReference type="Proteomes" id="UP000887226">
    <property type="component" value="Unassembled WGS sequence"/>
</dbReference>
<reference evidence="1" key="1">
    <citation type="journal article" date="2021" name="IMA Fungus">
        <title>Genomic characterization of three marine fungi, including Emericellopsis atlantica sp. nov. with signatures of a generalist lifestyle and marine biomass degradation.</title>
        <authorList>
            <person name="Hagestad O.C."/>
            <person name="Hou L."/>
            <person name="Andersen J.H."/>
            <person name="Hansen E.H."/>
            <person name="Altermark B."/>
            <person name="Li C."/>
            <person name="Kuhnert E."/>
            <person name="Cox R.J."/>
            <person name="Crous P.W."/>
            <person name="Spatafora J.W."/>
            <person name="Lail K."/>
            <person name="Amirebrahimi M."/>
            <person name="Lipzen A."/>
            <person name="Pangilinan J."/>
            <person name="Andreopoulos W."/>
            <person name="Hayes R.D."/>
            <person name="Ng V."/>
            <person name="Grigoriev I.V."/>
            <person name="Jackson S.A."/>
            <person name="Sutton T.D.S."/>
            <person name="Dobson A.D.W."/>
            <person name="Rama T."/>
        </authorList>
    </citation>
    <scope>NUCLEOTIDE SEQUENCE</scope>
    <source>
        <strain evidence="1">TRa3180A</strain>
    </source>
</reference>
<organism evidence="1 2">
    <name type="scientific">Calycina marina</name>
    <dbReference type="NCBI Taxonomy" id="1763456"/>
    <lineage>
        <taxon>Eukaryota</taxon>
        <taxon>Fungi</taxon>
        <taxon>Dikarya</taxon>
        <taxon>Ascomycota</taxon>
        <taxon>Pezizomycotina</taxon>
        <taxon>Leotiomycetes</taxon>
        <taxon>Helotiales</taxon>
        <taxon>Pezizellaceae</taxon>
        <taxon>Calycina</taxon>
    </lineage>
</organism>
<accession>A0A9P7Z923</accession>
<evidence type="ECO:0000313" key="1">
    <source>
        <dbReference type="EMBL" id="KAG9247175.1"/>
    </source>
</evidence>
<keyword evidence="2" id="KW-1185">Reference proteome</keyword>
<dbReference type="EMBL" id="MU253780">
    <property type="protein sequence ID" value="KAG9247175.1"/>
    <property type="molecule type" value="Genomic_DNA"/>
</dbReference>
<gene>
    <name evidence="1" type="ORF">BJ878DRAFT_415409</name>
</gene>
<name>A0A9P7Z923_9HELO</name>
<comment type="caution">
    <text evidence="1">The sequence shown here is derived from an EMBL/GenBank/DDBJ whole genome shotgun (WGS) entry which is preliminary data.</text>
</comment>
<sequence length="60" mass="6579">AVKSGYAISTGSTEDLLCLYKSADTLSASIGNCTIENQATWVTYRLDNIRIQYEQSEKSA</sequence>
<feature type="non-terminal residue" evidence="1">
    <location>
        <position position="1"/>
    </location>
</feature>
<proteinExistence type="predicted"/>